<evidence type="ECO:0000313" key="1">
    <source>
        <dbReference type="EMBL" id="ETK02875.1"/>
    </source>
</evidence>
<comment type="caution">
    <text evidence="1">The sequence shown here is derived from an EMBL/GenBank/DDBJ whole genome shotgun (WGS) entry which is preliminary data.</text>
</comment>
<gene>
    <name evidence="1" type="ORF">N425_01930</name>
</gene>
<evidence type="ECO:0000313" key="2">
    <source>
        <dbReference type="Proteomes" id="UP000018837"/>
    </source>
</evidence>
<dbReference type="PATRIC" id="fig|1411148.3.peg.168"/>
<name>W2C6V0_9BACT</name>
<dbReference type="AlphaFoldDB" id="W2C6V0"/>
<accession>W2C6V0</accession>
<reference evidence="1 2" key="1">
    <citation type="submission" date="2013-11" db="EMBL/GenBank/DDBJ databases">
        <title>Single cell genomics of uncultured Tannerella BU063 (oral taxon 286).</title>
        <authorList>
            <person name="Beall C.J."/>
            <person name="Campbell A.G."/>
            <person name="Griffen A.L."/>
            <person name="Podar M."/>
            <person name="Leys E.J."/>
        </authorList>
    </citation>
    <scope>NUCLEOTIDE SEQUENCE [LARGE SCALE GENOMIC DNA]</scope>
    <source>
        <strain evidence="1">Cell 2</strain>
    </source>
</reference>
<protein>
    <submittedName>
        <fullName evidence="1">Toxin-antitoxin system protein</fullName>
    </submittedName>
</protein>
<sequence length="88" mass="9772">METIAQTPKKRAAFNLSVGLLDRLKEKATEEHQSVDDFVESILLDAIYYEPNEATLEAIEEARSGRYAGTLDASSFEAFMKSIEAIEG</sequence>
<proteinExistence type="predicted"/>
<organism evidence="1 2">
    <name type="scientific">Tannerella sp. oral taxon BU063 isolate Cell 2</name>
    <dbReference type="NCBI Taxonomy" id="1411148"/>
    <lineage>
        <taxon>Bacteria</taxon>
        <taxon>Pseudomonadati</taxon>
        <taxon>Bacteroidota</taxon>
        <taxon>Bacteroidia</taxon>
        <taxon>Bacteroidales</taxon>
        <taxon>Tannerellaceae</taxon>
        <taxon>Tannerella</taxon>
    </lineage>
</organism>
<dbReference type="EMBL" id="AYUF01000294">
    <property type="protein sequence ID" value="ETK02875.1"/>
    <property type="molecule type" value="Genomic_DNA"/>
</dbReference>
<dbReference type="Proteomes" id="UP000018837">
    <property type="component" value="Unassembled WGS sequence"/>
</dbReference>